<proteinExistence type="predicted"/>
<evidence type="ECO:0000259" key="3">
    <source>
        <dbReference type="Pfam" id="PF04536"/>
    </source>
</evidence>
<sequence>MLWVWATTVVAAEPVSPNGSVVDMAGVLDVDTMLQLDSTLASYAAATGFTMAVVTVGDLAPDTLQDYARVSLQAYVAARSDPGARVALLMWSSTREVAVAVSPAFGRELAPEEVARVLREQVLPQVTADAVGAGMLHGVYGLMVAAGEASGEVGDPRELVMVARWGADAAAAVPNASPDEATPPEAYGGGDTLAQALRRDPAAAVAAAWRRAQGQWADLSVRVYGLLAEARASGATSPKVVPFVLAGVVLLAILVGAWQVARSPAAPAVLLGLAAAALCWGLTGYVELTVLLASSGFVVWAALALLRVLAARNHEARLPAGGYPGGAAAQPPRPPPPAAARQRMPAPAPAASRATATRIDTDGKPAPKFLAAIEHAHRKGQRTPALDHLIAQKGRPVPARFKQRRQYWLVAIAVCFFVAFPLVFVLLGVWALTELNRIKPPQQRLPDFLRQLRAELQLVSGQGRSRT</sequence>
<keyword evidence="2" id="KW-0812">Transmembrane</keyword>
<accession>A0A318EB51</accession>
<evidence type="ECO:0000256" key="1">
    <source>
        <dbReference type="SAM" id="MobiDB-lite"/>
    </source>
</evidence>
<dbReference type="AlphaFoldDB" id="A0A318EB51"/>
<dbReference type="Gene3D" id="3.10.310.50">
    <property type="match status" value="1"/>
</dbReference>
<keyword evidence="2" id="KW-0472">Membrane</keyword>
<name>A0A318EB51_9GAMM</name>
<evidence type="ECO:0000313" key="5">
    <source>
        <dbReference type="Proteomes" id="UP000248330"/>
    </source>
</evidence>
<dbReference type="EMBL" id="QICN01000003">
    <property type="protein sequence ID" value="PXV69743.1"/>
    <property type="molecule type" value="Genomic_DNA"/>
</dbReference>
<keyword evidence="5" id="KW-1185">Reference proteome</keyword>
<protein>
    <submittedName>
        <fullName evidence="4">TLP18.3/Psb32/MOLO-1 phosphatase superfamily protein</fullName>
    </submittedName>
</protein>
<feature type="transmembrane region" description="Helical" evidence="2">
    <location>
        <begin position="240"/>
        <end position="258"/>
    </location>
</feature>
<feature type="compositionally biased region" description="Low complexity" evidence="1">
    <location>
        <begin position="339"/>
        <end position="358"/>
    </location>
</feature>
<organism evidence="4 5">
    <name type="scientific">Sinimarinibacterium flocculans</name>
    <dbReference type="NCBI Taxonomy" id="985250"/>
    <lineage>
        <taxon>Bacteria</taxon>
        <taxon>Pseudomonadati</taxon>
        <taxon>Pseudomonadota</taxon>
        <taxon>Gammaproteobacteria</taxon>
        <taxon>Nevskiales</taxon>
        <taxon>Nevskiaceae</taxon>
        <taxon>Sinimarinibacterium</taxon>
    </lineage>
</organism>
<feature type="region of interest" description="Disordered" evidence="1">
    <location>
        <begin position="322"/>
        <end position="360"/>
    </location>
</feature>
<dbReference type="InterPro" id="IPR007621">
    <property type="entry name" value="TPM_dom"/>
</dbReference>
<reference evidence="4 5" key="1">
    <citation type="submission" date="2018-04" db="EMBL/GenBank/DDBJ databases">
        <title>Genomic Encyclopedia of Type Strains, Phase IV (KMG-IV): sequencing the most valuable type-strain genomes for metagenomic binning, comparative biology and taxonomic classification.</title>
        <authorList>
            <person name="Goeker M."/>
        </authorList>
    </citation>
    <scope>NUCLEOTIDE SEQUENCE [LARGE SCALE GENOMIC DNA]</scope>
    <source>
        <strain evidence="4 5">DSM 104150</strain>
    </source>
</reference>
<dbReference type="PANTHER" id="PTHR30373">
    <property type="entry name" value="UPF0603 PROTEIN YGCG"/>
    <property type="match status" value="1"/>
</dbReference>
<feature type="transmembrane region" description="Helical" evidence="2">
    <location>
        <begin position="265"/>
        <end position="283"/>
    </location>
</feature>
<dbReference type="PANTHER" id="PTHR30373:SF2">
    <property type="entry name" value="UPF0603 PROTEIN YGCG"/>
    <property type="match status" value="1"/>
</dbReference>
<gene>
    <name evidence="4" type="ORF">C8D93_103319</name>
</gene>
<dbReference type="Pfam" id="PF04536">
    <property type="entry name" value="TPM_phosphatase"/>
    <property type="match status" value="1"/>
</dbReference>
<keyword evidence="2" id="KW-1133">Transmembrane helix</keyword>
<dbReference type="Proteomes" id="UP000248330">
    <property type="component" value="Unassembled WGS sequence"/>
</dbReference>
<evidence type="ECO:0000256" key="2">
    <source>
        <dbReference type="SAM" id="Phobius"/>
    </source>
</evidence>
<feature type="transmembrane region" description="Helical" evidence="2">
    <location>
        <begin position="289"/>
        <end position="310"/>
    </location>
</feature>
<feature type="transmembrane region" description="Helical" evidence="2">
    <location>
        <begin position="407"/>
        <end position="432"/>
    </location>
</feature>
<comment type="caution">
    <text evidence="4">The sequence shown here is derived from an EMBL/GenBank/DDBJ whole genome shotgun (WGS) entry which is preliminary data.</text>
</comment>
<evidence type="ECO:0000313" key="4">
    <source>
        <dbReference type="EMBL" id="PXV69743.1"/>
    </source>
</evidence>
<feature type="domain" description="TPM" evidence="3">
    <location>
        <begin position="21"/>
        <end position="142"/>
    </location>
</feature>